<gene>
    <name evidence="1" type="ORF">BST63_35475</name>
</gene>
<dbReference type="EMBL" id="NAFK01000177">
    <property type="protein sequence ID" value="OSJ21185.1"/>
    <property type="molecule type" value="Genomic_DNA"/>
</dbReference>
<evidence type="ECO:0000313" key="2">
    <source>
        <dbReference type="Proteomes" id="UP000193884"/>
    </source>
</evidence>
<sequence>MKRNLARLGRWPLRSLSIGKLYEASKDEKTILARALRLLRSWLSPEQRADFDRKGYFDVVGCDTGKRYRIRRGTSANVNEIDEYGRLGTGRCFVPLGGLAQGDVMLAQKIALETDENRALSIANSFPGPLGWRLPRRRPADARSSGVSIGLQILDADPPA</sequence>
<reference evidence="1 2" key="1">
    <citation type="submission" date="2017-03" db="EMBL/GenBank/DDBJ databases">
        <title>Whole genome sequences of fourteen strains of Bradyrhizobium canariense and one strain of Bradyrhizobium japonicum isolated from Lupinus (Papilionoideae: Genisteae) species in Algeria.</title>
        <authorList>
            <person name="Crovadore J."/>
            <person name="Chekireb D."/>
            <person name="Brachmann A."/>
            <person name="Chablais R."/>
            <person name="Cochard B."/>
            <person name="Lefort F."/>
        </authorList>
    </citation>
    <scope>NUCLEOTIDE SEQUENCE [LARGE SCALE GENOMIC DNA]</scope>
    <source>
        <strain evidence="1 2">UBMAN05</strain>
    </source>
</reference>
<accession>A0ABX3WSZ0</accession>
<comment type="caution">
    <text evidence="1">The sequence shown here is derived from an EMBL/GenBank/DDBJ whole genome shotgun (WGS) entry which is preliminary data.</text>
</comment>
<dbReference type="Proteomes" id="UP000193884">
    <property type="component" value="Unassembled WGS sequence"/>
</dbReference>
<evidence type="ECO:0000313" key="1">
    <source>
        <dbReference type="EMBL" id="OSJ21185.1"/>
    </source>
</evidence>
<keyword evidence="2" id="KW-1185">Reference proteome</keyword>
<organism evidence="1 2">
    <name type="scientific">Bradyrhizobium canariense</name>
    <dbReference type="NCBI Taxonomy" id="255045"/>
    <lineage>
        <taxon>Bacteria</taxon>
        <taxon>Pseudomonadati</taxon>
        <taxon>Pseudomonadota</taxon>
        <taxon>Alphaproteobacteria</taxon>
        <taxon>Hyphomicrobiales</taxon>
        <taxon>Nitrobacteraceae</taxon>
        <taxon>Bradyrhizobium</taxon>
    </lineage>
</organism>
<dbReference type="RefSeq" id="WP_085385800.1">
    <property type="nucleotide sequence ID" value="NZ_NAFJ01000157.1"/>
</dbReference>
<proteinExistence type="predicted"/>
<name>A0ABX3WSZ0_9BRAD</name>
<protein>
    <submittedName>
        <fullName evidence="1">Uncharacterized protein</fullName>
    </submittedName>
</protein>